<organism evidence="1 2">
    <name type="scientific">Polaribacter gangjinensis</name>
    <dbReference type="NCBI Taxonomy" id="574710"/>
    <lineage>
        <taxon>Bacteria</taxon>
        <taxon>Pseudomonadati</taxon>
        <taxon>Bacteroidota</taxon>
        <taxon>Flavobacteriia</taxon>
        <taxon>Flavobacteriales</taxon>
        <taxon>Flavobacteriaceae</taxon>
    </lineage>
</organism>
<comment type="caution">
    <text evidence="1">The sequence shown here is derived from an EMBL/GenBank/DDBJ whole genome shotgun (WGS) entry which is preliminary data.</text>
</comment>
<evidence type="ECO:0000313" key="1">
    <source>
        <dbReference type="EMBL" id="PQJ74431.1"/>
    </source>
</evidence>
<reference evidence="1 2" key="1">
    <citation type="submission" date="2016-12" db="EMBL/GenBank/DDBJ databases">
        <title>Trade-off between light-utilization and light-protection in marine flavobacteria.</title>
        <authorList>
            <person name="Kumagai Y."/>
            <person name="Yoshizawa S."/>
            <person name="Kogure K."/>
            <person name="Iwasaki W."/>
        </authorList>
    </citation>
    <scope>NUCLEOTIDE SEQUENCE [LARGE SCALE GENOMIC DNA]</scope>
    <source>
        <strain evidence="1 2">KCTC 22729</strain>
    </source>
</reference>
<protein>
    <submittedName>
        <fullName evidence="1">Uncharacterized protein</fullName>
    </submittedName>
</protein>
<name>A0A2S7WAZ6_9FLAO</name>
<dbReference type="OrthoDB" id="1450227at2"/>
<evidence type="ECO:0000313" key="2">
    <source>
        <dbReference type="Proteomes" id="UP000237608"/>
    </source>
</evidence>
<proteinExistence type="predicted"/>
<accession>A0A2S7WAZ6</accession>
<dbReference type="Proteomes" id="UP000237608">
    <property type="component" value="Unassembled WGS sequence"/>
</dbReference>
<keyword evidence="2" id="KW-1185">Reference proteome</keyword>
<dbReference type="EMBL" id="MSCL01000001">
    <property type="protein sequence ID" value="PQJ74431.1"/>
    <property type="molecule type" value="Genomic_DNA"/>
</dbReference>
<sequence length="358" mass="40510">MMQDCYTVTIYHYTDNYIKWGDGPFIYVSSTFNGTSTETICDSYWLPDLNISGGGNSGGYYTNPGNSPAYQDCQSNSNKNYQGRYVEESNPCKYVISVNPIECGNGYVYDPVLGTCVEEVKIINELTNPCAKTIFTQLENGIYQDHPLKPELQILALNTGNLNFSEQILHLFAESNQNQYTITNADLAPGKAAETNPTTNTTTINNSYLENATMLSITRTMIHEQIHAYLNNVYKYRTGFKDKDLYTKMHIYASENGYKDLNRFHHEFMGQYVNAIAVSLYEWDSDYGSGGNLGWDYYYSMSFGGLFYDKNPDPDIVEIELTDSFKELVPNATDRNKIIEILKNEESGNSNAKGKKCN</sequence>
<dbReference type="RefSeq" id="WP_105045580.1">
    <property type="nucleotide sequence ID" value="NZ_CP150662.1"/>
</dbReference>
<dbReference type="AlphaFoldDB" id="A0A2S7WAZ6"/>
<gene>
    <name evidence="1" type="ORF">BTO13_03725</name>
</gene>